<dbReference type="Pfam" id="PF03797">
    <property type="entry name" value="Autotransporter"/>
    <property type="match status" value="1"/>
</dbReference>
<evidence type="ECO:0000313" key="4">
    <source>
        <dbReference type="EMBL" id="HCD1258241.1"/>
    </source>
</evidence>
<evidence type="ECO:0000256" key="2">
    <source>
        <dbReference type="SAM" id="MobiDB-lite"/>
    </source>
</evidence>
<protein>
    <submittedName>
        <fullName evidence="4">Autotransporter outer membrane beta-barrel domain-containing protein</fullName>
    </submittedName>
</protein>
<evidence type="ECO:0000259" key="3">
    <source>
        <dbReference type="PROSITE" id="PS51208"/>
    </source>
</evidence>
<dbReference type="Gene3D" id="2.160.20.20">
    <property type="match status" value="1"/>
</dbReference>
<dbReference type="InterPro" id="IPR013425">
    <property type="entry name" value="Autotrns_rpt"/>
</dbReference>
<dbReference type="InterPro" id="IPR011050">
    <property type="entry name" value="Pectin_lyase_fold/virulence"/>
</dbReference>
<comment type="caution">
    <text evidence="4">The sequence shown here is derived from an EMBL/GenBank/DDBJ whole genome shotgun (WGS) entry which is preliminary data.</text>
</comment>
<evidence type="ECO:0000256" key="1">
    <source>
        <dbReference type="ARBA" id="ARBA00022729"/>
    </source>
</evidence>
<dbReference type="PANTHER" id="PTHR12338:SF5">
    <property type="entry name" value="ANTIGEN 43-RELATED"/>
    <property type="match status" value="1"/>
</dbReference>
<name>A0A9C7QPR5_CITAM</name>
<dbReference type="Pfam" id="PF12951">
    <property type="entry name" value="PATR"/>
    <property type="match status" value="1"/>
</dbReference>
<dbReference type="InterPro" id="IPR012332">
    <property type="entry name" value="Autotransporter_pectin_lyase_C"/>
</dbReference>
<dbReference type="InterPro" id="IPR050909">
    <property type="entry name" value="Bact_Autotransporter_VF"/>
</dbReference>
<dbReference type="InterPro" id="IPR036709">
    <property type="entry name" value="Autotransporte_beta_dom_sf"/>
</dbReference>
<gene>
    <name evidence="4" type="ORF">JD854_RS24705</name>
</gene>
<reference evidence="4" key="2">
    <citation type="submission" date="2022-05" db="EMBL/GenBank/DDBJ databases">
        <authorList>
            <consortium name="NCBI Pathogen Detection Project"/>
        </authorList>
    </citation>
    <scope>NUCLEOTIDE SEQUENCE</scope>
    <source>
        <strain evidence="4">CAV1698</strain>
    </source>
</reference>
<dbReference type="PROSITE" id="PS51208">
    <property type="entry name" value="AUTOTRANSPORTER"/>
    <property type="match status" value="1"/>
</dbReference>
<dbReference type="Gene3D" id="2.40.128.130">
    <property type="entry name" value="Autotransporter beta-domain"/>
    <property type="match status" value="1"/>
</dbReference>
<dbReference type="Pfam" id="PF18883">
    <property type="entry name" value="AC_1"/>
    <property type="match status" value="1"/>
</dbReference>
<dbReference type="SUPFAM" id="SSF103515">
    <property type="entry name" value="Autotransporter"/>
    <property type="match status" value="1"/>
</dbReference>
<evidence type="ECO:0000313" key="5">
    <source>
        <dbReference type="Proteomes" id="UP000862426"/>
    </source>
</evidence>
<dbReference type="NCBIfam" id="TIGR02601">
    <property type="entry name" value="autotrns_rpt"/>
    <property type="match status" value="1"/>
</dbReference>
<dbReference type="AlphaFoldDB" id="A0A9C7QPR5"/>
<dbReference type="NCBIfam" id="TIGR01414">
    <property type="entry name" value="autotrans_barl"/>
    <property type="match status" value="1"/>
</dbReference>
<dbReference type="InterPro" id="IPR006315">
    <property type="entry name" value="OM_autotransptr_brl_dom"/>
</dbReference>
<accession>A0A9C7QPR5</accession>
<dbReference type="Proteomes" id="UP000862426">
    <property type="component" value="Unassembled WGS sequence"/>
</dbReference>
<organism evidence="4 5">
    <name type="scientific">Citrobacter amalonaticus</name>
    <dbReference type="NCBI Taxonomy" id="35703"/>
    <lineage>
        <taxon>Bacteria</taxon>
        <taxon>Pseudomonadati</taxon>
        <taxon>Pseudomonadota</taxon>
        <taxon>Gammaproteobacteria</taxon>
        <taxon>Enterobacterales</taxon>
        <taxon>Enterobacteriaceae</taxon>
        <taxon>Citrobacter</taxon>
    </lineage>
</organism>
<dbReference type="SUPFAM" id="SSF51126">
    <property type="entry name" value="Pectin lyase-like"/>
    <property type="match status" value="1"/>
</dbReference>
<reference evidence="4" key="1">
    <citation type="journal article" date="2018" name="Genome Biol.">
        <title>SKESA: strategic k-mer extension for scrupulous assemblies.</title>
        <authorList>
            <person name="Souvorov A."/>
            <person name="Agarwala R."/>
            <person name="Lipman D.J."/>
        </authorList>
    </citation>
    <scope>NUCLEOTIDE SEQUENCE</scope>
    <source>
        <strain evidence="4">CAV1698</strain>
    </source>
</reference>
<sequence>MSANQSGMIDTPRVDAKASTPSLASIKSLSPLPVIPGLLLATTGLFAPTGLLAEEIRCESESTTECVERKLNATNILTAPWTPTTANSSVLINDNAQVVLSAEENNEVGWKGFGSLIVGRGSTGELTIIGRTIKSLAGTIGDNSVGIVTLTNGAKWDLSGKKLFVGKNNGDGTLIVKEGSQISNIDELRIGEFYADAKGLTIIEGKDSSIKSDWAVVGDQAAGRLDILQGGRLSVLEHMNIGYVGKTPNTNGKGNGVVNVDGENSRLEVATSLILGGFDVSQNDAKGELNVSNGGTIAVGNQIRLGIGTGSTATLNIGGKPGEDARKAGNIETPLIVLSDRNQNNSTATLNFNHTSDDYSLSAAIKGYGNVNHSGPGTTQLTGDNRYTGDTSVNRGTLSAGSLTGFSPNSDFTVGEGGTLDLNGYSQTIKSLKLSGTLSFGDPLTNREVLALSDSVLTISGDYTGENGLLILNTTQDQVLQKPVVNRLSVAGNTSGTTLVALKELGSVAVGDLNGARVVQVAGNSAGEFVAQNRLVAGAYDYALLRGVETENDDGIMDSNHWYLVNTWAPVDDTDPTDTPDPIMEPKEGEQVPQPMPSPGVERSSAAVMRPEMGAYLANRRAASTLFVTRLHDRLGETQYIDPLSGETRVTSMWLRNVGGHTRFHDHSGQLSSQSNRYVAQIGGDLAQWSTGLEDRWHLGIMTGYANSQSNTRSSLSHYRADGSVSGYSAGLYATWYADNATKEGTWLDTWVLYNWFDNTVRGDSLKEERYRSKGITASLEMGHTFRVAEQPRLSYGLQPQVQLIWMGVSADDHREDNGTWVRDKGKANLQSRLGIKGFMQGYTIRDEGKDRLFQPFFEVNWLHNTRNDTVSMNELSGSVDGTKNSVELRTGVEAKINSQLHLWGNIGQQIGGEGFSDTQAVLGLKLLF</sequence>
<dbReference type="InterPro" id="IPR005546">
    <property type="entry name" value="Autotransporte_beta"/>
</dbReference>
<dbReference type="PANTHER" id="PTHR12338">
    <property type="entry name" value="AUTOTRANSPORTER"/>
    <property type="match status" value="1"/>
</dbReference>
<dbReference type="EMBL" id="DACYAJ020000051">
    <property type="protein sequence ID" value="HCD1258241.1"/>
    <property type="molecule type" value="Genomic_DNA"/>
</dbReference>
<keyword evidence="1" id="KW-0732">Signal</keyword>
<feature type="domain" description="Autotransporter" evidence="3">
    <location>
        <begin position="646"/>
        <end position="929"/>
    </location>
</feature>
<dbReference type="CDD" id="cd01344">
    <property type="entry name" value="PL2_Passenger_AT"/>
    <property type="match status" value="1"/>
</dbReference>
<dbReference type="InterPro" id="IPR043990">
    <property type="entry name" value="AC_1"/>
</dbReference>
<feature type="region of interest" description="Disordered" evidence="2">
    <location>
        <begin position="571"/>
        <end position="603"/>
    </location>
</feature>
<dbReference type="SMART" id="SM00869">
    <property type="entry name" value="Autotransporter"/>
    <property type="match status" value="1"/>
</dbReference>
<proteinExistence type="predicted"/>
<dbReference type="GO" id="GO:0019867">
    <property type="term" value="C:outer membrane"/>
    <property type="evidence" value="ECO:0007669"/>
    <property type="project" value="InterPro"/>
</dbReference>